<comment type="caution">
    <text evidence="3">The sequence shown here is derived from an EMBL/GenBank/DDBJ whole genome shotgun (WGS) entry which is preliminary data.</text>
</comment>
<dbReference type="RefSeq" id="WP_126577839.1">
    <property type="nucleotide sequence ID" value="NZ_BIFR01000001.1"/>
</dbReference>
<dbReference type="Proteomes" id="UP000287352">
    <property type="component" value="Unassembled WGS sequence"/>
</dbReference>
<sequence length="409" mass="45212">MENETEQQPEPATIDGSATGVQAPASLLATVLSRIEQQEEYEQRVEELSVLRQVQLLSHTQWELRVAALEALSAHPNEALIDPLLIACHDDEPQVRVAAIQALGALGSQAPLEQFVLSLRDQDWQVREMTVLTLGQLAMSYGQTVMPLLKSALQDTSSSVRVSAQSALEYAQQSIEVRTVQKQQLRPFFHGVYSLSLTGQAYEIFYHAMLVFRAQLTLMIGRWKVPALLLLLSYAAVLFVTMAFDHTPGHQAAATSLTLVCLLSTMLGIAFTIDIRAEEGMEIALATPTSLRLLLFSRFLGIVSLNTLAASGASVMIALLYQQGFWGILQLWLEPLCLIASVLLVLTILVGAWWSCLSMFLYGLVQAQRLNEPIIPLIMAPQWQFCLMIICLVVAFSIAPCQIRGFKEL</sequence>
<dbReference type="AlphaFoldDB" id="A0A401ZTT9"/>
<keyword evidence="2" id="KW-0812">Transmembrane</keyword>
<feature type="transmembrane region" description="Helical" evidence="2">
    <location>
        <begin position="225"/>
        <end position="244"/>
    </location>
</feature>
<organism evidence="3 4">
    <name type="scientific">Tengunoibacter tsumagoiensis</name>
    <dbReference type="NCBI Taxonomy" id="2014871"/>
    <lineage>
        <taxon>Bacteria</taxon>
        <taxon>Bacillati</taxon>
        <taxon>Chloroflexota</taxon>
        <taxon>Ktedonobacteria</taxon>
        <taxon>Ktedonobacterales</taxon>
        <taxon>Dictyobacteraceae</taxon>
        <taxon>Tengunoibacter</taxon>
    </lineage>
</organism>
<reference evidence="4" key="1">
    <citation type="submission" date="2018-12" db="EMBL/GenBank/DDBJ databases">
        <title>Tengunoibacter tsumagoiensis gen. nov., sp. nov., Dictyobacter kobayashii sp. nov., D. alpinus sp. nov., and D. joshuensis sp. nov. and description of Dictyobacteraceae fam. nov. within the order Ktedonobacterales isolated from Tengu-no-mugimeshi.</title>
        <authorList>
            <person name="Wang C.M."/>
            <person name="Zheng Y."/>
            <person name="Sakai Y."/>
            <person name="Toyoda A."/>
            <person name="Minakuchi Y."/>
            <person name="Abe K."/>
            <person name="Yokota A."/>
            <person name="Yabe S."/>
        </authorList>
    </citation>
    <scope>NUCLEOTIDE SEQUENCE [LARGE SCALE GENOMIC DNA]</scope>
    <source>
        <strain evidence="4">Uno3</strain>
    </source>
</reference>
<dbReference type="PROSITE" id="PS50077">
    <property type="entry name" value="HEAT_REPEAT"/>
    <property type="match status" value="1"/>
</dbReference>
<dbReference type="InterPro" id="IPR011989">
    <property type="entry name" value="ARM-like"/>
</dbReference>
<accession>A0A401ZTT9</accession>
<dbReference type="Gene3D" id="1.25.10.10">
    <property type="entry name" value="Leucine-rich Repeat Variant"/>
    <property type="match status" value="1"/>
</dbReference>
<feature type="transmembrane region" description="Helical" evidence="2">
    <location>
        <begin position="333"/>
        <end position="354"/>
    </location>
</feature>
<dbReference type="GO" id="GO:0016491">
    <property type="term" value="F:oxidoreductase activity"/>
    <property type="evidence" value="ECO:0007669"/>
    <property type="project" value="TreeGrafter"/>
</dbReference>
<dbReference type="InterPro" id="IPR004155">
    <property type="entry name" value="PBS_lyase_HEAT"/>
</dbReference>
<dbReference type="InterPro" id="IPR021133">
    <property type="entry name" value="HEAT_type_2"/>
</dbReference>
<evidence type="ECO:0000256" key="2">
    <source>
        <dbReference type="SAM" id="Phobius"/>
    </source>
</evidence>
<dbReference type="SUPFAM" id="SSF48371">
    <property type="entry name" value="ARM repeat"/>
    <property type="match status" value="1"/>
</dbReference>
<dbReference type="PANTHER" id="PTHR12697">
    <property type="entry name" value="PBS LYASE HEAT-LIKE PROTEIN"/>
    <property type="match status" value="1"/>
</dbReference>
<keyword evidence="4" id="KW-1185">Reference proteome</keyword>
<keyword evidence="2" id="KW-0472">Membrane</keyword>
<dbReference type="EMBL" id="BIFR01000001">
    <property type="protein sequence ID" value="GCE10222.1"/>
    <property type="molecule type" value="Genomic_DNA"/>
</dbReference>
<feature type="transmembrane region" description="Helical" evidence="2">
    <location>
        <begin position="374"/>
        <end position="399"/>
    </location>
</feature>
<evidence type="ECO:0008006" key="5">
    <source>
        <dbReference type="Google" id="ProtNLM"/>
    </source>
</evidence>
<feature type="transmembrane region" description="Helical" evidence="2">
    <location>
        <begin position="256"/>
        <end position="275"/>
    </location>
</feature>
<evidence type="ECO:0000256" key="1">
    <source>
        <dbReference type="ARBA" id="ARBA00045876"/>
    </source>
</evidence>
<evidence type="ECO:0000313" key="4">
    <source>
        <dbReference type="Proteomes" id="UP000287352"/>
    </source>
</evidence>
<dbReference type="PANTHER" id="PTHR12697:SF5">
    <property type="entry name" value="DEOXYHYPUSINE HYDROXYLASE"/>
    <property type="match status" value="1"/>
</dbReference>
<keyword evidence="2" id="KW-1133">Transmembrane helix</keyword>
<protein>
    <recommendedName>
        <fullName evidence="5">HEAT repeat domain-containing protein</fullName>
    </recommendedName>
</protein>
<proteinExistence type="predicted"/>
<feature type="transmembrane region" description="Helical" evidence="2">
    <location>
        <begin position="295"/>
        <end position="321"/>
    </location>
</feature>
<gene>
    <name evidence="3" type="ORF">KTT_00810</name>
</gene>
<dbReference type="InterPro" id="IPR016024">
    <property type="entry name" value="ARM-type_fold"/>
</dbReference>
<dbReference type="SMART" id="SM00567">
    <property type="entry name" value="EZ_HEAT"/>
    <property type="match status" value="3"/>
</dbReference>
<dbReference type="Pfam" id="PF13646">
    <property type="entry name" value="HEAT_2"/>
    <property type="match status" value="1"/>
</dbReference>
<evidence type="ECO:0000313" key="3">
    <source>
        <dbReference type="EMBL" id="GCE10222.1"/>
    </source>
</evidence>
<feature type="transmembrane region" description="Helical" evidence="2">
    <location>
        <begin position="188"/>
        <end position="205"/>
    </location>
</feature>
<name>A0A401ZTT9_9CHLR</name>
<comment type="function">
    <text evidence="1">Catalyzes the hydroxylation of the N(6)-(4-aminobutyl)-L-lysine intermediate produced by deoxyhypusine synthase/DHPS on a critical lysine of the eukaryotic translation initiation factor 5A/eIF-5A. This is the second step of the post-translational modification of that lysine into an unusual amino acid residue named hypusine. Hypusination is unique to mature eIF-5A factor and is essential for its function.</text>
</comment>
<dbReference type="OrthoDB" id="162351at2"/>